<dbReference type="EMBL" id="JABZSJ010000071">
    <property type="protein sequence ID" value="MBF1385128.1"/>
    <property type="molecule type" value="Genomic_DNA"/>
</dbReference>
<organism evidence="1 2">
    <name type="scientific">Prevotella aurantiaca</name>
    <dbReference type="NCBI Taxonomy" id="596085"/>
    <lineage>
        <taxon>Bacteria</taxon>
        <taxon>Pseudomonadati</taxon>
        <taxon>Bacteroidota</taxon>
        <taxon>Bacteroidia</taxon>
        <taxon>Bacteroidales</taxon>
        <taxon>Prevotellaceae</taxon>
        <taxon>Prevotella</taxon>
    </lineage>
</organism>
<sequence length="293" mass="34846">MENIEKAVQYVLKKKEYQLEKLTHFYFTSNEDINSYISGNKSRAIIGLKLERISNWQHWNFIYSFFKENKLDHNLLALSTYSAIESITWDYFLGTTVEQYKESISFINAIKYLAQALLLGWDSIALKLGDVLLKMLYGKQYKGWNSAYKHPWFMLSIFCKWQGIELDYTRLNFRKEMGVYEKAIQYWDTKDKTLLTEIVNELVSFHILESDEDEYKNHIPDFPSSDYFVFPIDILLWLNIRERIGLPEYIPNNELMKMPINNYNTLKIDVPKVELIEKAKMKLQTEYPNANIL</sequence>
<name>A0A930HNX7_9BACT</name>
<gene>
    <name evidence="1" type="ORF">HXN26_09850</name>
</gene>
<evidence type="ECO:0000313" key="1">
    <source>
        <dbReference type="EMBL" id="MBF1385128.1"/>
    </source>
</evidence>
<dbReference type="RefSeq" id="WP_273161037.1">
    <property type="nucleotide sequence ID" value="NZ_CAJPLR010000067.1"/>
</dbReference>
<dbReference type="Proteomes" id="UP000771736">
    <property type="component" value="Unassembled WGS sequence"/>
</dbReference>
<proteinExistence type="predicted"/>
<protein>
    <submittedName>
        <fullName evidence="1">Uncharacterized protein</fullName>
    </submittedName>
</protein>
<comment type="caution">
    <text evidence="1">The sequence shown here is derived from an EMBL/GenBank/DDBJ whole genome shotgun (WGS) entry which is preliminary data.</text>
</comment>
<reference evidence="1" key="1">
    <citation type="submission" date="2020-04" db="EMBL/GenBank/DDBJ databases">
        <title>Deep metagenomics examines the oral microbiome during advanced dental caries in children, revealing novel taxa and co-occurrences with host molecules.</title>
        <authorList>
            <person name="Baker J.L."/>
            <person name="Morton J.T."/>
            <person name="Dinis M."/>
            <person name="Alvarez R."/>
            <person name="Tran N.C."/>
            <person name="Knight R."/>
            <person name="Edlund A."/>
        </authorList>
    </citation>
    <scope>NUCLEOTIDE SEQUENCE</scope>
    <source>
        <strain evidence="1">JCVI_44_bin.5</strain>
    </source>
</reference>
<dbReference type="AlphaFoldDB" id="A0A930HNX7"/>
<evidence type="ECO:0000313" key="2">
    <source>
        <dbReference type="Proteomes" id="UP000771736"/>
    </source>
</evidence>
<accession>A0A930HNX7</accession>